<evidence type="ECO:0000313" key="3">
    <source>
        <dbReference type="EMBL" id="RHF74291.1"/>
    </source>
</evidence>
<feature type="transmembrane region" description="Helical" evidence="1">
    <location>
        <begin position="44"/>
        <end position="62"/>
    </location>
</feature>
<sequence>MKLKANLLGGSIFLILSIILWLLIPNQIPVSGNAIITSQTFPRLIVILMFLGSMVLLLGDIIKLVNKKPVLEVRINPKEEIRAIIACFMLIAYAFLLSKIGFLFSSVLYCCSMLIFFKSRNIKYYISVIIVCIAVTYIFKYILLVQLP</sequence>
<feature type="transmembrane region" description="Helical" evidence="1">
    <location>
        <begin position="83"/>
        <end position="116"/>
    </location>
</feature>
<dbReference type="RefSeq" id="WP_118233989.1">
    <property type="nucleotide sequence ID" value="NZ_JADYUG010000001.1"/>
</dbReference>
<evidence type="ECO:0000256" key="1">
    <source>
        <dbReference type="SAM" id="Phobius"/>
    </source>
</evidence>
<evidence type="ECO:0000259" key="2">
    <source>
        <dbReference type="Pfam" id="PF07331"/>
    </source>
</evidence>
<dbReference type="AlphaFoldDB" id="A0A414Q0G2"/>
<dbReference type="InterPro" id="IPR009936">
    <property type="entry name" value="DUF1468"/>
</dbReference>
<accession>A0A414Q0G2</accession>
<protein>
    <submittedName>
        <fullName evidence="3">Tripartite tricarboxylate transporter TctB family protein</fullName>
    </submittedName>
</protein>
<organism evidence="3 4">
    <name type="scientific">Fusobacterium mortiferum</name>
    <dbReference type="NCBI Taxonomy" id="850"/>
    <lineage>
        <taxon>Bacteria</taxon>
        <taxon>Fusobacteriati</taxon>
        <taxon>Fusobacteriota</taxon>
        <taxon>Fusobacteriia</taxon>
        <taxon>Fusobacteriales</taxon>
        <taxon>Fusobacteriaceae</taxon>
        <taxon>Fusobacterium</taxon>
    </lineage>
</organism>
<dbReference type="EMBL" id="QRHL01000002">
    <property type="protein sequence ID" value="RHF74291.1"/>
    <property type="molecule type" value="Genomic_DNA"/>
</dbReference>
<feature type="transmembrane region" description="Helical" evidence="1">
    <location>
        <begin position="7"/>
        <end position="24"/>
    </location>
</feature>
<gene>
    <name evidence="3" type="ORF">DW663_02150</name>
</gene>
<proteinExistence type="predicted"/>
<evidence type="ECO:0000313" key="4">
    <source>
        <dbReference type="Proteomes" id="UP000284676"/>
    </source>
</evidence>
<comment type="caution">
    <text evidence="3">The sequence shown here is derived from an EMBL/GenBank/DDBJ whole genome shotgun (WGS) entry which is preliminary data.</text>
</comment>
<name>A0A414Q0G2_FUSMR</name>
<dbReference type="Proteomes" id="UP000284676">
    <property type="component" value="Unassembled WGS sequence"/>
</dbReference>
<keyword evidence="1" id="KW-0472">Membrane</keyword>
<feature type="domain" description="DUF1468" evidence="2">
    <location>
        <begin position="10"/>
        <end position="148"/>
    </location>
</feature>
<keyword evidence="1" id="KW-0812">Transmembrane</keyword>
<feature type="transmembrane region" description="Helical" evidence="1">
    <location>
        <begin position="122"/>
        <end position="143"/>
    </location>
</feature>
<dbReference type="Pfam" id="PF07331">
    <property type="entry name" value="TctB"/>
    <property type="match status" value="1"/>
</dbReference>
<reference evidence="3 4" key="1">
    <citation type="submission" date="2018-08" db="EMBL/GenBank/DDBJ databases">
        <title>A genome reference for cultivated species of the human gut microbiota.</title>
        <authorList>
            <person name="Zou Y."/>
            <person name="Xue W."/>
            <person name="Luo G."/>
        </authorList>
    </citation>
    <scope>NUCLEOTIDE SEQUENCE [LARGE SCALE GENOMIC DNA]</scope>
    <source>
        <strain evidence="3 4">AM25-1</strain>
    </source>
</reference>
<keyword evidence="1" id="KW-1133">Transmembrane helix</keyword>